<dbReference type="STRING" id="151549.A0A4C1ZME8"/>
<evidence type="ECO:0000313" key="2">
    <source>
        <dbReference type="EMBL" id="GBP88254.1"/>
    </source>
</evidence>
<proteinExistence type="predicted"/>
<sequence length="1034" mass="111707">MLKKSIRQLTLQVVPETARDDICRYVFELLEFKNILSQRSKTMFELLELKTLTKHLSLQAVKVAWVKHKVKQHMTQTVMIVMGAENLVRNIYTENIFLIFPKFKAKLLEVVLLAQTMALKDPVFKNLGEPLILTTPISKVEAGSLNRTLLVMEGKVQVVLRNLLTYKWRRYWARNYGNGGPRTGGNIGTLPQNPATGEQFDTYRPGSNTGPFGSPTSTGDGTRPIGNGITSGNVGIQRPGESGVGMGSPDMRPSSFGTRQPSSGGVGFDGNVMTPNGFNTHLPNGNGLGLGGNGMAPSSFGTQKPVALPNIGISNYDSPQTGRERTGSIPQTNTGIVANPETSYQQPNGGQNVPNAPKSPERIWNTNGPNANSDQNSVNRPRNYNTQDNSNGPWNGQNHNIGQDSYLPTNIPNSQNSNVPWTTNGHASNGVQNGNNIGQNLPVNPNNNVANTPDSRLSDNNWNMPNGNINNNNPNGGYVTGQSKPSIGGRPSYNTDPINGGSFSGGGDGGQTINREFNINRNGGPGNGGFNYNGSQGGQGNGMPEQNSGHGVPPLNVIDPNSISTTLENGDSQASLVLIKDLMVPLLKLLQMEVLATEELKPQSKVNIRVAVHPVRKPNKWMKAKVLKVKLVEESMVPLVQLLGGMADAQAKGPGSTSSQAQIGFTPYKEGDEDHKNQKTPFAGGGKSLAQSNGRLGQSESQLHGTFKYGITYTGGAQAGSSVDKDAVFSKRLPFNEIDVFDESEKNIEVESETSTEQTSSTEPSLTTDINTYNANGESQNGNMNQSNLTHTEDHKTETLQPTGDRRSFEGVHDDGVEYEDTTIKGETVAEDYDSGAGYGEEGTEVDEEYTTYTLGPLRQNEITQTNSEQKPDESKIYQPGERVPGTGGYTIPIGFTGSVKSVASKQKTYAIGSKDSPSQAQTVAITPGAGRIKYNNHAKPRNTYTRNVHPKDLRSLYSPRQEDNRYVTVSKSVTGALDGDNNIKKQYSHTYYTKSSSCGYFTFTCTIVSGTNGRTKICKPKIPLNPDGTPMKC</sequence>
<feature type="compositionally biased region" description="Polar residues" evidence="1">
    <location>
        <begin position="769"/>
        <end position="789"/>
    </location>
</feature>
<feature type="region of interest" description="Disordered" evidence="1">
    <location>
        <begin position="310"/>
        <end position="534"/>
    </location>
</feature>
<feature type="compositionally biased region" description="Polar residues" evidence="1">
    <location>
        <begin position="328"/>
        <end position="354"/>
    </location>
</feature>
<feature type="compositionally biased region" description="Gly residues" evidence="1">
    <location>
        <begin position="523"/>
        <end position="534"/>
    </location>
</feature>
<comment type="caution">
    <text evidence="2">The sequence shown here is derived from an EMBL/GenBank/DDBJ whole genome shotgun (WGS) entry which is preliminary data.</text>
</comment>
<feature type="region of interest" description="Disordered" evidence="1">
    <location>
        <begin position="192"/>
        <end position="270"/>
    </location>
</feature>
<accession>A0A4C1ZME8</accession>
<feature type="compositionally biased region" description="Polar residues" evidence="1">
    <location>
        <begin position="312"/>
        <end position="321"/>
    </location>
</feature>
<feature type="compositionally biased region" description="Low complexity" evidence="1">
    <location>
        <begin position="429"/>
        <end position="451"/>
    </location>
</feature>
<dbReference type="AlphaFoldDB" id="A0A4C1ZME8"/>
<reference evidence="2 3" key="1">
    <citation type="journal article" date="2019" name="Commun. Biol.">
        <title>The bagworm genome reveals a unique fibroin gene that provides high tensile strength.</title>
        <authorList>
            <person name="Kono N."/>
            <person name="Nakamura H."/>
            <person name="Ohtoshi R."/>
            <person name="Tomita M."/>
            <person name="Numata K."/>
            <person name="Arakawa K."/>
        </authorList>
    </citation>
    <scope>NUCLEOTIDE SEQUENCE [LARGE SCALE GENOMIC DNA]</scope>
</reference>
<feature type="region of interest" description="Disordered" evidence="1">
    <location>
        <begin position="650"/>
        <end position="698"/>
    </location>
</feature>
<keyword evidence="3" id="KW-1185">Reference proteome</keyword>
<feature type="compositionally biased region" description="Low complexity" evidence="1">
    <location>
        <begin position="753"/>
        <end position="768"/>
    </location>
</feature>
<feature type="region of interest" description="Disordered" evidence="1">
    <location>
        <begin position="865"/>
        <end position="885"/>
    </location>
</feature>
<organism evidence="2 3">
    <name type="scientific">Eumeta variegata</name>
    <name type="common">Bagworm moth</name>
    <name type="synonym">Eumeta japonica</name>
    <dbReference type="NCBI Taxonomy" id="151549"/>
    <lineage>
        <taxon>Eukaryota</taxon>
        <taxon>Metazoa</taxon>
        <taxon>Ecdysozoa</taxon>
        <taxon>Arthropoda</taxon>
        <taxon>Hexapoda</taxon>
        <taxon>Insecta</taxon>
        <taxon>Pterygota</taxon>
        <taxon>Neoptera</taxon>
        <taxon>Endopterygota</taxon>
        <taxon>Lepidoptera</taxon>
        <taxon>Glossata</taxon>
        <taxon>Ditrysia</taxon>
        <taxon>Tineoidea</taxon>
        <taxon>Psychidae</taxon>
        <taxon>Oiketicinae</taxon>
        <taxon>Eumeta</taxon>
    </lineage>
</organism>
<dbReference type="OrthoDB" id="7791530at2759"/>
<feature type="region of interest" description="Disordered" evidence="1">
    <location>
        <begin position="744"/>
        <end position="789"/>
    </location>
</feature>
<feature type="compositionally biased region" description="Low complexity" evidence="1">
    <location>
        <begin position="460"/>
        <end position="477"/>
    </location>
</feature>
<evidence type="ECO:0000313" key="3">
    <source>
        <dbReference type="Proteomes" id="UP000299102"/>
    </source>
</evidence>
<feature type="compositionally biased region" description="Polar residues" evidence="1">
    <location>
        <begin position="689"/>
        <end position="698"/>
    </location>
</feature>
<gene>
    <name evidence="2" type="ORF">EVAR_63902_1</name>
</gene>
<feature type="compositionally biased region" description="Polar residues" evidence="1">
    <location>
        <begin position="205"/>
        <end position="220"/>
    </location>
</feature>
<name>A0A4C1ZME8_EUMVA</name>
<dbReference type="Proteomes" id="UP000299102">
    <property type="component" value="Unassembled WGS sequence"/>
</dbReference>
<evidence type="ECO:0000256" key="1">
    <source>
        <dbReference type="SAM" id="MobiDB-lite"/>
    </source>
</evidence>
<feature type="compositionally biased region" description="Polar residues" evidence="1">
    <location>
        <begin position="364"/>
        <end position="427"/>
    </location>
</feature>
<dbReference type="EMBL" id="BGZK01001917">
    <property type="protein sequence ID" value="GBP88254.1"/>
    <property type="molecule type" value="Genomic_DNA"/>
</dbReference>
<protein>
    <submittedName>
        <fullName evidence="2">Uncharacterized protein</fullName>
    </submittedName>
</protein>